<keyword evidence="2" id="KW-1185">Reference proteome</keyword>
<proteinExistence type="predicted"/>
<protein>
    <submittedName>
        <fullName evidence="1">Uncharacterized protein</fullName>
    </submittedName>
</protein>
<evidence type="ECO:0000313" key="1">
    <source>
        <dbReference type="EMBL" id="MCH5600881.1"/>
    </source>
</evidence>
<accession>A0ABS9SRJ0</accession>
<organism evidence="1 2">
    <name type="scientific">Niabella ginsengisoli</name>
    <dbReference type="NCBI Taxonomy" id="522298"/>
    <lineage>
        <taxon>Bacteria</taxon>
        <taxon>Pseudomonadati</taxon>
        <taxon>Bacteroidota</taxon>
        <taxon>Chitinophagia</taxon>
        <taxon>Chitinophagales</taxon>
        <taxon>Chitinophagaceae</taxon>
        <taxon>Niabella</taxon>
    </lineage>
</organism>
<reference evidence="1 2" key="1">
    <citation type="submission" date="2022-02" db="EMBL/GenBank/DDBJ databases">
        <authorList>
            <person name="Min J."/>
        </authorList>
    </citation>
    <scope>NUCLEOTIDE SEQUENCE [LARGE SCALE GENOMIC DNA]</scope>
    <source>
        <strain evidence="1 2">GR10-1</strain>
    </source>
</reference>
<dbReference type="RefSeq" id="WP_240833403.1">
    <property type="nucleotide sequence ID" value="NZ_JAKWBL010000005.1"/>
</dbReference>
<dbReference type="EMBL" id="JAKWBL010000005">
    <property type="protein sequence ID" value="MCH5600881.1"/>
    <property type="molecule type" value="Genomic_DNA"/>
</dbReference>
<gene>
    <name evidence="1" type="ORF">MKP09_24690</name>
</gene>
<dbReference type="Proteomes" id="UP001202248">
    <property type="component" value="Unassembled WGS sequence"/>
</dbReference>
<name>A0ABS9SRJ0_9BACT</name>
<evidence type="ECO:0000313" key="2">
    <source>
        <dbReference type="Proteomes" id="UP001202248"/>
    </source>
</evidence>
<comment type="caution">
    <text evidence="1">The sequence shown here is derived from an EMBL/GenBank/DDBJ whole genome shotgun (WGS) entry which is preliminary data.</text>
</comment>
<sequence>MRKQRAIKRFFLTLMWLGVAAGMVTVVTAAMRVQEANVCKGYNIEIEGFKDGMLFTSKENIVELLKTAMKGDIKVSANQTLICH</sequence>